<reference evidence="3" key="1">
    <citation type="journal article" date="2019" name="Int. J. Syst. Evol. Microbiol.">
        <title>The Global Catalogue of Microorganisms (GCM) 10K type strain sequencing project: providing services to taxonomists for standard genome sequencing and annotation.</title>
        <authorList>
            <consortium name="The Broad Institute Genomics Platform"/>
            <consortium name="The Broad Institute Genome Sequencing Center for Infectious Disease"/>
            <person name="Wu L."/>
            <person name="Ma J."/>
        </authorList>
    </citation>
    <scope>NUCLEOTIDE SEQUENCE [LARGE SCALE GENOMIC DNA]</scope>
    <source>
        <strain evidence="3">CGMCC 1.12471</strain>
    </source>
</reference>
<dbReference type="Pfam" id="PF09348">
    <property type="entry name" value="DUF1990"/>
    <property type="match status" value="1"/>
</dbReference>
<dbReference type="EMBL" id="JBHUEA010000017">
    <property type="protein sequence ID" value="MFD1722184.1"/>
    <property type="molecule type" value="Genomic_DNA"/>
</dbReference>
<evidence type="ECO:0000259" key="1">
    <source>
        <dbReference type="Pfam" id="PF09348"/>
    </source>
</evidence>
<dbReference type="RefSeq" id="WP_377935056.1">
    <property type="nucleotide sequence ID" value="NZ_JBHUEA010000017.1"/>
</dbReference>
<gene>
    <name evidence="2" type="ORF">ACFSBI_11545</name>
</gene>
<dbReference type="InterPro" id="IPR018960">
    <property type="entry name" value="DUF1990"/>
</dbReference>
<protein>
    <submittedName>
        <fullName evidence="2">DUF1990 family protein</fullName>
    </submittedName>
</protein>
<comment type="caution">
    <text evidence="2">The sequence shown here is derived from an EMBL/GenBank/DDBJ whole genome shotgun (WGS) entry which is preliminary data.</text>
</comment>
<dbReference type="Proteomes" id="UP001597347">
    <property type="component" value="Unassembled WGS sequence"/>
</dbReference>
<organism evidence="2 3">
    <name type="scientific">Amnibacterium endophyticum</name>
    <dbReference type="NCBI Taxonomy" id="2109337"/>
    <lineage>
        <taxon>Bacteria</taxon>
        <taxon>Bacillati</taxon>
        <taxon>Actinomycetota</taxon>
        <taxon>Actinomycetes</taxon>
        <taxon>Micrococcales</taxon>
        <taxon>Microbacteriaceae</taxon>
        <taxon>Amnibacterium</taxon>
    </lineage>
</organism>
<sequence>MSAQGPARRSTAAQAVPGLNYTALGASVSPDVVAYPPAGFAAAEQRHRLGSGAHRFETAVRSLMTWGALRAAGFGVEDVRADDASRTDAPRFLDDGTPWVTPGMTATITSADAAAWAGPVKVVTVVEEPGRTGFAFGSMPGHAACMEQYLQVEHADDDAVWTVLRTVWASSGGRFSPAARLTATRLKRLDERIVRALHPSNAA</sequence>
<feature type="domain" description="DUF1990" evidence="1">
    <location>
        <begin position="35"/>
        <end position="167"/>
    </location>
</feature>
<proteinExistence type="predicted"/>
<name>A0ABW4LGZ1_9MICO</name>
<evidence type="ECO:0000313" key="3">
    <source>
        <dbReference type="Proteomes" id="UP001597347"/>
    </source>
</evidence>
<accession>A0ABW4LGZ1</accession>
<keyword evidence="3" id="KW-1185">Reference proteome</keyword>
<evidence type="ECO:0000313" key="2">
    <source>
        <dbReference type="EMBL" id="MFD1722184.1"/>
    </source>
</evidence>